<name>A0A9D2QDE0_9CORY</name>
<feature type="region of interest" description="Disordered" evidence="9">
    <location>
        <begin position="1"/>
        <end position="24"/>
    </location>
</feature>
<dbReference type="NCBIfam" id="TIGR00218">
    <property type="entry name" value="manA"/>
    <property type="match status" value="1"/>
</dbReference>
<evidence type="ECO:0000256" key="3">
    <source>
        <dbReference type="ARBA" id="ARBA00011956"/>
    </source>
</evidence>
<evidence type="ECO:0000256" key="8">
    <source>
        <dbReference type="PIRSR" id="PIRSR001480-2"/>
    </source>
</evidence>
<dbReference type="PANTHER" id="PTHR10309">
    <property type="entry name" value="MANNOSE-6-PHOSPHATE ISOMERASE"/>
    <property type="match status" value="1"/>
</dbReference>
<comment type="cofactor">
    <cofactor evidence="8">
        <name>Zn(2+)</name>
        <dbReference type="ChEBI" id="CHEBI:29105"/>
    </cofactor>
    <text evidence="8">Binds 1 zinc ion per subunit.</text>
</comment>
<reference evidence="11" key="2">
    <citation type="submission" date="2021-04" db="EMBL/GenBank/DDBJ databases">
        <authorList>
            <person name="Gilroy R."/>
        </authorList>
    </citation>
    <scope>NUCLEOTIDE SEQUENCE</scope>
    <source>
        <strain evidence="11">ChiHjej13B12-4958</strain>
    </source>
</reference>
<dbReference type="Gene3D" id="2.60.120.10">
    <property type="entry name" value="Jelly Rolls"/>
    <property type="match status" value="2"/>
</dbReference>
<evidence type="ECO:0000256" key="7">
    <source>
        <dbReference type="PIRSR" id="PIRSR001480-1"/>
    </source>
</evidence>
<dbReference type="InterPro" id="IPR014710">
    <property type="entry name" value="RmlC-like_jellyroll"/>
</dbReference>
<sequence length="439" mass="46557">MRPDPTTYAADSPSRLSDDTERTGVSVHRIEGRIRTYVWGSRTALAELTGRPVPTAHPEAELWFGAHPGAPCDLVDTGETLEQRITEDPVGQLGHAAGANRLPFLLKLLAADRALSLQAHPTLEQARIGYARENAAGIALDSAQRNYKDDNHKPELIVALTPFEALAGFRPVERTQKLFAALLEAGATELDRYSSLLELGRDAAVQPDDSSGAELLRVLVTTWITVPAARREILLSSVLGACHVLTADSGTPSWMSDAAAAALDLSEQYPGDPGVLISLLLNHVVLAPGEAIFLSAGKLHAYLKGTGVEIMANSDNVLRGGLTSKHIDVPELMKVMDFSASENQVRTARADGTYDIPVPEFGLRVLPDGGSVDLEGPAIVLVTDGDCTVSGQHVDGETVLRSGQAAWVPADADRVIATGTGKFFIAMVGTPEAAGESVD</sequence>
<dbReference type="InterPro" id="IPR011051">
    <property type="entry name" value="RmlC_Cupin_sf"/>
</dbReference>
<dbReference type="Gene3D" id="1.10.441.10">
    <property type="entry name" value="Phosphomannose Isomerase, domain 2"/>
    <property type="match status" value="1"/>
</dbReference>
<comment type="similarity">
    <text evidence="2">Belongs to the mannose-6-phosphate isomerase type 1 family.</text>
</comment>
<dbReference type="InterPro" id="IPR046457">
    <property type="entry name" value="PMI_typeI_cat"/>
</dbReference>
<evidence type="ECO:0000256" key="1">
    <source>
        <dbReference type="ARBA" id="ARBA00000757"/>
    </source>
</evidence>
<dbReference type="SUPFAM" id="SSF51182">
    <property type="entry name" value="RmlC-like cupins"/>
    <property type="match status" value="1"/>
</dbReference>
<reference evidence="11" key="1">
    <citation type="journal article" date="2021" name="PeerJ">
        <title>Extensive microbial diversity within the chicken gut microbiome revealed by metagenomics and culture.</title>
        <authorList>
            <person name="Gilroy R."/>
            <person name="Ravi A."/>
            <person name="Getino M."/>
            <person name="Pursley I."/>
            <person name="Horton D.L."/>
            <person name="Alikhan N.F."/>
            <person name="Baker D."/>
            <person name="Gharbi K."/>
            <person name="Hall N."/>
            <person name="Watson M."/>
            <person name="Adriaenssens E.M."/>
            <person name="Foster-Nyarko E."/>
            <person name="Jarju S."/>
            <person name="Secka A."/>
            <person name="Antonio M."/>
            <person name="Oren A."/>
            <person name="Chaudhuri R.R."/>
            <person name="La Ragione R."/>
            <person name="Hildebrand F."/>
            <person name="Pallen M.J."/>
        </authorList>
    </citation>
    <scope>NUCLEOTIDE SEQUENCE</scope>
    <source>
        <strain evidence="11">ChiHjej13B12-4958</strain>
    </source>
</reference>
<keyword evidence="5 8" id="KW-0862">Zinc</keyword>
<evidence type="ECO:0000256" key="9">
    <source>
        <dbReference type="SAM" id="MobiDB-lite"/>
    </source>
</evidence>
<organism evidence="11 12">
    <name type="scientific">Candidatus Corynebacterium faecigallinarum</name>
    <dbReference type="NCBI Taxonomy" id="2838528"/>
    <lineage>
        <taxon>Bacteria</taxon>
        <taxon>Bacillati</taxon>
        <taxon>Actinomycetota</taxon>
        <taxon>Actinomycetes</taxon>
        <taxon>Mycobacteriales</taxon>
        <taxon>Corynebacteriaceae</taxon>
        <taxon>Corynebacterium</taxon>
    </lineage>
</organism>
<dbReference type="GO" id="GO:0009298">
    <property type="term" value="P:GDP-mannose biosynthetic process"/>
    <property type="evidence" value="ECO:0007669"/>
    <property type="project" value="InterPro"/>
</dbReference>
<comment type="catalytic activity">
    <reaction evidence="1">
        <text>D-mannose 6-phosphate = D-fructose 6-phosphate</text>
        <dbReference type="Rhea" id="RHEA:12356"/>
        <dbReference type="ChEBI" id="CHEBI:58735"/>
        <dbReference type="ChEBI" id="CHEBI:61527"/>
        <dbReference type="EC" id="5.3.1.8"/>
    </reaction>
</comment>
<evidence type="ECO:0000256" key="5">
    <source>
        <dbReference type="ARBA" id="ARBA00022833"/>
    </source>
</evidence>
<evidence type="ECO:0000259" key="10">
    <source>
        <dbReference type="Pfam" id="PF20511"/>
    </source>
</evidence>
<keyword evidence="6 11" id="KW-0413">Isomerase</keyword>
<feature type="domain" description="Phosphomannose isomerase type I catalytic" evidence="10">
    <location>
        <begin position="29"/>
        <end position="172"/>
    </location>
</feature>
<dbReference type="EC" id="5.3.1.8" evidence="3"/>
<dbReference type="PROSITE" id="PS00965">
    <property type="entry name" value="PMI_I_1"/>
    <property type="match status" value="1"/>
</dbReference>
<dbReference type="CDD" id="cd07011">
    <property type="entry name" value="cupin_PMI_type_I_N"/>
    <property type="match status" value="1"/>
</dbReference>
<dbReference type="GO" id="GO:0005829">
    <property type="term" value="C:cytosol"/>
    <property type="evidence" value="ECO:0007669"/>
    <property type="project" value="TreeGrafter"/>
</dbReference>
<dbReference type="PIRSF" id="PIRSF001480">
    <property type="entry name" value="Mannose-6-phosphate_isomerase"/>
    <property type="match status" value="1"/>
</dbReference>
<comment type="caution">
    <text evidence="11">The sequence shown here is derived from an EMBL/GenBank/DDBJ whole genome shotgun (WGS) entry which is preliminary data.</text>
</comment>
<dbReference type="GO" id="GO:0008270">
    <property type="term" value="F:zinc ion binding"/>
    <property type="evidence" value="ECO:0007669"/>
    <property type="project" value="InterPro"/>
</dbReference>
<dbReference type="AlphaFoldDB" id="A0A9D2QDE0"/>
<evidence type="ECO:0000313" key="12">
    <source>
        <dbReference type="Proteomes" id="UP000823858"/>
    </source>
</evidence>
<dbReference type="EMBL" id="DWVP01000019">
    <property type="protein sequence ID" value="HJC85516.1"/>
    <property type="molecule type" value="Genomic_DNA"/>
</dbReference>
<feature type="binding site" evidence="8">
    <location>
        <position position="300"/>
    </location>
    <ligand>
        <name>Zn(2+)</name>
        <dbReference type="ChEBI" id="CHEBI:29105"/>
    </ligand>
</feature>
<evidence type="ECO:0000256" key="4">
    <source>
        <dbReference type="ARBA" id="ARBA00022723"/>
    </source>
</evidence>
<dbReference type="GO" id="GO:0004476">
    <property type="term" value="F:mannose-6-phosphate isomerase activity"/>
    <property type="evidence" value="ECO:0007669"/>
    <property type="project" value="UniProtKB-EC"/>
</dbReference>
<protein>
    <recommendedName>
        <fullName evidence="3">mannose-6-phosphate isomerase</fullName>
        <ecNumber evidence="3">5.3.1.8</ecNumber>
    </recommendedName>
</protein>
<evidence type="ECO:0000313" key="11">
    <source>
        <dbReference type="EMBL" id="HJC85516.1"/>
    </source>
</evidence>
<feature type="binding site" evidence="8">
    <location>
        <position position="155"/>
    </location>
    <ligand>
        <name>Zn(2+)</name>
        <dbReference type="ChEBI" id="CHEBI:29105"/>
    </ligand>
</feature>
<dbReference type="GO" id="GO:0005975">
    <property type="term" value="P:carbohydrate metabolic process"/>
    <property type="evidence" value="ECO:0007669"/>
    <property type="project" value="InterPro"/>
</dbReference>
<feature type="active site" evidence="7">
    <location>
        <position position="319"/>
    </location>
</feature>
<gene>
    <name evidence="11" type="primary">manA</name>
    <name evidence="11" type="ORF">H9751_08230</name>
</gene>
<evidence type="ECO:0000256" key="2">
    <source>
        <dbReference type="ARBA" id="ARBA00010772"/>
    </source>
</evidence>
<dbReference type="Proteomes" id="UP000823858">
    <property type="component" value="Unassembled WGS sequence"/>
</dbReference>
<feature type="binding site" evidence="8">
    <location>
        <position position="118"/>
    </location>
    <ligand>
        <name>Zn(2+)</name>
        <dbReference type="ChEBI" id="CHEBI:29105"/>
    </ligand>
</feature>
<proteinExistence type="inferred from homology"/>
<evidence type="ECO:0000256" key="6">
    <source>
        <dbReference type="ARBA" id="ARBA00023235"/>
    </source>
</evidence>
<accession>A0A9D2QDE0</accession>
<feature type="binding site" evidence="8">
    <location>
        <position position="120"/>
    </location>
    <ligand>
        <name>Zn(2+)</name>
        <dbReference type="ChEBI" id="CHEBI:29105"/>
    </ligand>
</feature>
<dbReference type="PRINTS" id="PR00714">
    <property type="entry name" value="MAN6PISMRASE"/>
</dbReference>
<dbReference type="InterPro" id="IPR001250">
    <property type="entry name" value="Man6P_Isoase-1"/>
</dbReference>
<dbReference type="InterPro" id="IPR018050">
    <property type="entry name" value="Pmannose_isomerase-type1_CS"/>
</dbReference>
<dbReference type="Pfam" id="PF20511">
    <property type="entry name" value="PMI_typeI_cat"/>
    <property type="match status" value="1"/>
</dbReference>
<keyword evidence="4 8" id="KW-0479">Metal-binding</keyword>
<dbReference type="InterPro" id="IPR016305">
    <property type="entry name" value="Mannose-6-P_Isomerase"/>
</dbReference>
<dbReference type="PANTHER" id="PTHR10309:SF0">
    <property type="entry name" value="MANNOSE-6-PHOSPHATE ISOMERASE"/>
    <property type="match status" value="1"/>
</dbReference>